<proteinExistence type="predicted"/>
<reference evidence="2" key="1">
    <citation type="submission" date="2018-06" db="EMBL/GenBank/DDBJ databases">
        <authorList>
            <person name="Zhirakovskaya E."/>
        </authorList>
    </citation>
    <scope>NUCLEOTIDE SEQUENCE</scope>
</reference>
<gene>
    <name evidence="2" type="ORF">MNBD_GAMMA23-848</name>
</gene>
<dbReference type="PRINTS" id="PR00368">
    <property type="entry name" value="FADPNR"/>
</dbReference>
<dbReference type="PANTHER" id="PTHR43755:SF1">
    <property type="entry name" value="FAD-DEPENDENT PYRIDINE NUCLEOTIDE-DISULPHIDE OXIDOREDUCTASE"/>
    <property type="match status" value="1"/>
</dbReference>
<dbReference type="EMBL" id="UOFT01000029">
    <property type="protein sequence ID" value="VAW93059.1"/>
    <property type="molecule type" value="Genomic_DNA"/>
</dbReference>
<dbReference type="InterPro" id="IPR052541">
    <property type="entry name" value="SQRD"/>
</dbReference>
<sequence length="385" mass="42050">MDQDKTILVLGGGIGGVVTATQLRKQLAPEYRIVLIEREDQYVFSPSLPWLMTGTRRRKDISRPRTKLISLGVQIIKGEIESIDAEQRSVQVNGQTFTGDYIVISLGAELAAETIPGLSEAGHTFYTLEGAEQLNEARLKFKAGKIVVLVSSVPFKCPAAPVEAALLLENDCRKRNIRDAVQVDIYTPEPGPMSLSGPENSRQLRAMVEAKGVGYHSEHAVASVDAANKKIMFSNGVTVDFDLLVYVPPHRAPKVVRDAGLTGESGWIPVDKYKLTTSFPQVYAIGDVTGIKLSVGKPLPKAGVIAHGQAEVVVKNIVYEITGKGKPELFDGHGACFIETGKGKAGMGNGNFYAEPKPEMKLHKPGYLMHLGKVAFEKYWLFKWF</sequence>
<dbReference type="SUPFAM" id="SSF51905">
    <property type="entry name" value="FAD/NAD(P)-binding domain"/>
    <property type="match status" value="2"/>
</dbReference>
<protein>
    <submittedName>
        <fullName evidence="2">Oxidoreductase (Flavoprotein)</fullName>
    </submittedName>
</protein>
<dbReference type="InterPro" id="IPR036188">
    <property type="entry name" value="FAD/NAD-bd_sf"/>
</dbReference>
<dbReference type="Gene3D" id="3.50.50.100">
    <property type="match status" value="1"/>
</dbReference>
<dbReference type="GO" id="GO:0016491">
    <property type="term" value="F:oxidoreductase activity"/>
    <property type="evidence" value="ECO:0007669"/>
    <property type="project" value="InterPro"/>
</dbReference>
<evidence type="ECO:0000259" key="1">
    <source>
        <dbReference type="Pfam" id="PF07992"/>
    </source>
</evidence>
<feature type="domain" description="FAD/NAD(P)-binding" evidence="1">
    <location>
        <begin position="6"/>
        <end position="307"/>
    </location>
</feature>
<dbReference type="Pfam" id="PF07992">
    <property type="entry name" value="Pyr_redox_2"/>
    <property type="match status" value="1"/>
</dbReference>
<dbReference type="AlphaFoldDB" id="A0A3B1A4D5"/>
<evidence type="ECO:0000313" key="2">
    <source>
        <dbReference type="EMBL" id="VAW93059.1"/>
    </source>
</evidence>
<organism evidence="2">
    <name type="scientific">hydrothermal vent metagenome</name>
    <dbReference type="NCBI Taxonomy" id="652676"/>
    <lineage>
        <taxon>unclassified sequences</taxon>
        <taxon>metagenomes</taxon>
        <taxon>ecological metagenomes</taxon>
    </lineage>
</organism>
<dbReference type="PANTHER" id="PTHR43755">
    <property type="match status" value="1"/>
</dbReference>
<accession>A0A3B1A4D5</accession>
<name>A0A3B1A4D5_9ZZZZ</name>
<dbReference type="InterPro" id="IPR023753">
    <property type="entry name" value="FAD/NAD-binding_dom"/>
</dbReference>